<evidence type="ECO:0000256" key="15">
    <source>
        <dbReference type="ARBA" id="ARBA00023134"/>
    </source>
</evidence>
<feature type="binding site" evidence="19">
    <location>
        <begin position="51"/>
        <end position="54"/>
    </location>
    <ligand>
        <name>GTP</name>
        <dbReference type="ChEBI" id="CHEBI:37565"/>
    </ligand>
</feature>
<evidence type="ECO:0000256" key="18">
    <source>
        <dbReference type="PIRSR" id="PIRSR006135-1"/>
    </source>
</evidence>
<dbReference type="Pfam" id="PF02283">
    <property type="entry name" value="CobU"/>
    <property type="match status" value="1"/>
</dbReference>
<dbReference type="PANTHER" id="PTHR34848">
    <property type="match status" value="1"/>
</dbReference>
<feature type="binding site" evidence="19">
    <location>
        <begin position="34"/>
        <end position="36"/>
    </location>
    <ligand>
        <name>GTP</name>
        <dbReference type="ChEBI" id="CHEBI:37565"/>
    </ligand>
</feature>
<keyword evidence="20" id="KW-0548">Nucleotidyltransferase</keyword>
<keyword evidence="12 19" id="KW-0547">Nucleotide-binding</keyword>
<dbReference type="GO" id="GO:0005524">
    <property type="term" value="F:ATP binding"/>
    <property type="evidence" value="ECO:0007669"/>
    <property type="project" value="UniProtKB-KW"/>
</dbReference>
<dbReference type="GO" id="GO:0009236">
    <property type="term" value="P:cobalamin biosynthetic process"/>
    <property type="evidence" value="ECO:0007669"/>
    <property type="project" value="UniProtKB-KW"/>
</dbReference>
<feature type="binding site" evidence="19">
    <location>
        <position position="62"/>
    </location>
    <ligand>
        <name>GTP</name>
        <dbReference type="ChEBI" id="CHEBI:37565"/>
    </ligand>
</feature>
<dbReference type="GO" id="GO:0043752">
    <property type="term" value="F:adenosylcobinamide kinase activity"/>
    <property type="evidence" value="ECO:0007669"/>
    <property type="project" value="UniProtKB-EC"/>
</dbReference>
<dbReference type="PANTHER" id="PTHR34848:SF1">
    <property type="entry name" value="BIFUNCTIONAL ADENOSYLCOBALAMIN BIOSYNTHESIS PROTEIN COBU"/>
    <property type="match status" value="1"/>
</dbReference>
<evidence type="ECO:0000256" key="11">
    <source>
        <dbReference type="ARBA" id="ARBA00022679"/>
    </source>
</evidence>
<evidence type="ECO:0000313" key="20">
    <source>
        <dbReference type="EMBL" id="MCC3145471.1"/>
    </source>
</evidence>
<proteinExistence type="inferred from homology"/>
<evidence type="ECO:0000256" key="4">
    <source>
        <dbReference type="ARBA" id="ARBA00003889"/>
    </source>
</evidence>
<dbReference type="EC" id="2.7.7.62" evidence="9"/>
<dbReference type="Gene3D" id="3.40.50.300">
    <property type="entry name" value="P-loop containing nucleotide triphosphate hydrolases"/>
    <property type="match status" value="1"/>
</dbReference>
<organism evidence="20 21">
    <name type="scientific">Halanaerobium polyolivorans</name>
    <dbReference type="NCBI Taxonomy" id="2886943"/>
    <lineage>
        <taxon>Bacteria</taxon>
        <taxon>Bacillati</taxon>
        <taxon>Bacillota</taxon>
        <taxon>Clostridia</taxon>
        <taxon>Halanaerobiales</taxon>
        <taxon>Halanaerobiaceae</taxon>
        <taxon>Halanaerobium</taxon>
    </lineage>
</organism>
<keyword evidence="11 20" id="KW-0808">Transferase</keyword>
<keyword evidence="15 19" id="KW-0342">GTP-binding</keyword>
<dbReference type="GO" id="GO:0005525">
    <property type="term" value="F:GTP binding"/>
    <property type="evidence" value="ECO:0007669"/>
    <property type="project" value="UniProtKB-KW"/>
</dbReference>
<comment type="catalytic activity">
    <reaction evidence="1">
        <text>adenosylcob(III)inamide + ATP = adenosylcob(III)inamide phosphate + ADP + H(+)</text>
        <dbReference type="Rhea" id="RHEA:15769"/>
        <dbReference type="ChEBI" id="CHEBI:2480"/>
        <dbReference type="ChEBI" id="CHEBI:15378"/>
        <dbReference type="ChEBI" id="CHEBI:30616"/>
        <dbReference type="ChEBI" id="CHEBI:58502"/>
        <dbReference type="ChEBI" id="CHEBI:456216"/>
        <dbReference type="EC" id="2.7.1.156"/>
    </reaction>
</comment>
<evidence type="ECO:0000256" key="3">
    <source>
        <dbReference type="ARBA" id="ARBA00001522"/>
    </source>
</evidence>
<reference evidence="20 21" key="1">
    <citation type="submission" date="2021-10" db="EMBL/GenBank/DDBJ databases">
        <authorList>
            <person name="Grouzdev D.S."/>
            <person name="Pantiukh K.S."/>
            <person name="Krutkina M.S."/>
        </authorList>
    </citation>
    <scope>NUCLEOTIDE SEQUENCE [LARGE SCALE GENOMIC DNA]</scope>
    <source>
        <strain evidence="20 21">Z-7514</strain>
    </source>
</reference>
<dbReference type="GO" id="GO:0008820">
    <property type="term" value="F:cobinamide phosphate guanylyltransferase activity"/>
    <property type="evidence" value="ECO:0007669"/>
    <property type="project" value="UniProtKB-EC"/>
</dbReference>
<sequence>MGIILILGGARSGKSSFAELIAEKLGGDDVIYLASGQAVDGEMKARIKAHKEQRPDSWLTIEEPLNISTKIKEISSKKTVLFDCLTTYLSNLLLENEQADYQEIEYQLLSEVENIIELALKKELNLIIVHNEVGQGIVPSYKLGRYFRDISGRAARLCAASAERVYTVRAGLPQEIKKDGLKIIESYLGEVEEVKVL</sequence>
<accession>A0AAW4X0X5</accession>
<evidence type="ECO:0000256" key="1">
    <source>
        <dbReference type="ARBA" id="ARBA00000312"/>
    </source>
</evidence>
<name>A0AAW4X0X5_9FIRM</name>
<evidence type="ECO:0000256" key="8">
    <source>
        <dbReference type="ARBA" id="ARBA00012016"/>
    </source>
</evidence>
<dbReference type="EMBL" id="JAJFAT010000012">
    <property type="protein sequence ID" value="MCC3145471.1"/>
    <property type="molecule type" value="Genomic_DNA"/>
</dbReference>
<evidence type="ECO:0000256" key="6">
    <source>
        <dbReference type="ARBA" id="ARBA00005159"/>
    </source>
</evidence>
<evidence type="ECO:0000256" key="19">
    <source>
        <dbReference type="PIRSR" id="PIRSR006135-2"/>
    </source>
</evidence>
<gene>
    <name evidence="20" type="primary">cobU</name>
    <name evidence="20" type="ORF">LJ207_09065</name>
</gene>
<comment type="catalytic activity">
    <reaction evidence="2">
        <text>adenosylcob(III)inamide phosphate + GTP + H(+) = adenosylcob(III)inamide-GDP + diphosphate</text>
        <dbReference type="Rhea" id="RHEA:22712"/>
        <dbReference type="ChEBI" id="CHEBI:15378"/>
        <dbReference type="ChEBI" id="CHEBI:33019"/>
        <dbReference type="ChEBI" id="CHEBI:37565"/>
        <dbReference type="ChEBI" id="CHEBI:58502"/>
        <dbReference type="ChEBI" id="CHEBI:60487"/>
        <dbReference type="EC" id="2.7.7.62"/>
    </reaction>
</comment>
<dbReference type="SUPFAM" id="SSF52540">
    <property type="entry name" value="P-loop containing nucleoside triphosphate hydrolases"/>
    <property type="match status" value="1"/>
</dbReference>
<keyword evidence="14" id="KW-0067">ATP-binding</keyword>
<comment type="function">
    <text evidence="4">Catalyzes ATP-dependent phosphorylation of adenosylcobinamide and addition of GMP to adenosylcobinamide phosphate.</text>
</comment>
<evidence type="ECO:0000256" key="5">
    <source>
        <dbReference type="ARBA" id="ARBA00004692"/>
    </source>
</evidence>
<evidence type="ECO:0000313" key="21">
    <source>
        <dbReference type="Proteomes" id="UP001199296"/>
    </source>
</evidence>
<evidence type="ECO:0000256" key="14">
    <source>
        <dbReference type="ARBA" id="ARBA00022840"/>
    </source>
</evidence>
<comment type="catalytic activity">
    <reaction evidence="3">
        <text>adenosylcob(III)inamide + GTP = adenosylcob(III)inamide phosphate + GDP + H(+)</text>
        <dbReference type="Rhea" id="RHEA:15765"/>
        <dbReference type="ChEBI" id="CHEBI:2480"/>
        <dbReference type="ChEBI" id="CHEBI:15378"/>
        <dbReference type="ChEBI" id="CHEBI:37565"/>
        <dbReference type="ChEBI" id="CHEBI:58189"/>
        <dbReference type="ChEBI" id="CHEBI:58502"/>
        <dbReference type="EC" id="2.7.1.156"/>
    </reaction>
</comment>
<evidence type="ECO:0000256" key="12">
    <source>
        <dbReference type="ARBA" id="ARBA00022741"/>
    </source>
</evidence>
<feature type="binding site" evidence="19">
    <location>
        <begin position="8"/>
        <end position="15"/>
    </location>
    <ligand>
        <name>GTP</name>
        <dbReference type="ChEBI" id="CHEBI:37565"/>
    </ligand>
</feature>
<dbReference type="Proteomes" id="UP001199296">
    <property type="component" value="Unassembled WGS sequence"/>
</dbReference>
<comment type="pathway">
    <text evidence="6">Cofactor biosynthesis; adenosylcobalamin biosynthesis; adenosylcobalamin from cob(II)yrinate a,c-diamide: step 5/7.</text>
</comment>
<evidence type="ECO:0000256" key="7">
    <source>
        <dbReference type="ARBA" id="ARBA00007490"/>
    </source>
</evidence>
<dbReference type="EC" id="2.7.1.156" evidence="8"/>
<evidence type="ECO:0000256" key="9">
    <source>
        <dbReference type="ARBA" id="ARBA00012523"/>
    </source>
</evidence>
<comment type="pathway">
    <text evidence="5">Cofactor biosynthesis; adenosylcobalamin biosynthesis; adenosylcobalamin from cob(II)yrinate a,c-diamide: step 6/7.</text>
</comment>
<evidence type="ECO:0000256" key="2">
    <source>
        <dbReference type="ARBA" id="ARBA00000711"/>
    </source>
</evidence>
<dbReference type="PIRSF" id="PIRSF006135">
    <property type="entry name" value="CobU"/>
    <property type="match status" value="1"/>
</dbReference>
<dbReference type="InterPro" id="IPR027417">
    <property type="entry name" value="P-loop_NTPase"/>
</dbReference>
<keyword evidence="21" id="KW-1185">Reference proteome</keyword>
<dbReference type="AlphaFoldDB" id="A0AAW4X0X5"/>
<feature type="active site" description="GMP-histidine intermediate" evidence="18">
    <location>
        <position position="50"/>
    </location>
</feature>
<comment type="similarity">
    <text evidence="7">Belongs to the CobU/CobP family.</text>
</comment>
<comment type="caution">
    <text evidence="20">The sequence shown here is derived from an EMBL/GenBank/DDBJ whole genome shotgun (WGS) entry which is preliminary data.</text>
</comment>
<evidence type="ECO:0000256" key="10">
    <source>
        <dbReference type="ARBA" id="ARBA00022573"/>
    </source>
</evidence>
<evidence type="ECO:0000256" key="13">
    <source>
        <dbReference type="ARBA" id="ARBA00022777"/>
    </source>
</evidence>
<evidence type="ECO:0000256" key="16">
    <source>
        <dbReference type="ARBA" id="ARBA00029570"/>
    </source>
</evidence>
<dbReference type="RefSeq" id="WP_229346175.1">
    <property type="nucleotide sequence ID" value="NZ_JAJFAT010000012.1"/>
</dbReference>
<keyword evidence="10" id="KW-0169">Cobalamin biosynthesis</keyword>
<dbReference type="InterPro" id="IPR003203">
    <property type="entry name" value="CobU/CobP"/>
</dbReference>
<dbReference type="NCBIfam" id="NF004469">
    <property type="entry name" value="PRK05800.1"/>
    <property type="match status" value="1"/>
</dbReference>
<keyword evidence="13 20" id="KW-0418">Kinase</keyword>
<evidence type="ECO:0000256" key="17">
    <source>
        <dbReference type="ARBA" id="ARBA00030571"/>
    </source>
</evidence>
<feature type="binding site" evidence="19">
    <location>
        <position position="83"/>
    </location>
    <ligand>
        <name>GTP</name>
        <dbReference type="ChEBI" id="CHEBI:37565"/>
    </ligand>
</feature>
<protein>
    <recommendedName>
        <fullName evidence="16">Adenosylcobinamide kinase</fullName>
        <ecNumber evidence="8">2.7.1.156</ecNumber>
        <ecNumber evidence="9">2.7.7.62</ecNumber>
    </recommendedName>
    <alternativeName>
        <fullName evidence="17">Adenosylcobinamide-phosphate guanylyltransferase</fullName>
    </alternativeName>
</protein>
<dbReference type="CDD" id="cd00544">
    <property type="entry name" value="CobU"/>
    <property type="match status" value="1"/>
</dbReference>